<proteinExistence type="predicted"/>
<name>A0ACC0U4I7_9AGAM</name>
<sequence length="208" mass="23807">MWGVDMSVYPWDGQGYIPSTWMLFEHFDWQVSSATQILSSLKTIFSAVEYLTLKYEWPSKPSGWNDEVHRARWRELLQSFSNVKTLRVPTRLIRVLSHSLQPDSGETPMELLPKLMELSTEDAGGAFADSLMPAGLQGARFPLFTTEFGHDQCRPRVERKQRYHGCTPYQTTASLLFQAIKVTIWPLCTYPTCAPRSLVNRCRCPVSV</sequence>
<accession>A0ACC0U4I7</accession>
<dbReference type="Proteomes" id="UP001207468">
    <property type="component" value="Unassembled WGS sequence"/>
</dbReference>
<keyword evidence="2" id="KW-1185">Reference proteome</keyword>
<comment type="caution">
    <text evidence="1">The sequence shown here is derived from an EMBL/GenBank/DDBJ whole genome shotgun (WGS) entry which is preliminary data.</text>
</comment>
<evidence type="ECO:0000313" key="1">
    <source>
        <dbReference type="EMBL" id="KAI9461525.1"/>
    </source>
</evidence>
<evidence type="ECO:0000313" key="2">
    <source>
        <dbReference type="Proteomes" id="UP001207468"/>
    </source>
</evidence>
<organism evidence="1 2">
    <name type="scientific">Russula earlei</name>
    <dbReference type="NCBI Taxonomy" id="71964"/>
    <lineage>
        <taxon>Eukaryota</taxon>
        <taxon>Fungi</taxon>
        <taxon>Dikarya</taxon>
        <taxon>Basidiomycota</taxon>
        <taxon>Agaricomycotina</taxon>
        <taxon>Agaricomycetes</taxon>
        <taxon>Russulales</taxon>
        <taxon>Russulaceae</taxon>
        <taxon>Russula</taxon>
    </lineage>
</organism>
<protein>
    <submittedName>
        <fullName evidence="1">Uncharacterized protein</fullName>
    </submittedName>
</protein>
<gene>
    <name evidence="1" type="ORF">F5148DRAFT_241156</name>
</gene>
<reference evidence="1" key="1">
    <citation type="submission" date="2021-03" db="EMBL/GenBank/DDBJ databases">
        <title>Evolutionary priming and transition to the ectomycorrhizal habit in an iconic lineage of mushroom-forming fungi: is preadaptation a requirement?</title>
        <authorList>
            <consortium name="DOE Joint Genome Institute"/>
            <person name="Looney B.P."/>
            <person name="Miyauchi S."/>
            <person name="Morin E."/>
            <person name="Drula E."/>
            <person name="Courty P.E."/>
            <person name="Chicoki N."/>
            <person name="Fauchery L."/>
            <person name="Kohler A."/>
            <person name="Kuo A."/>
            <person name="LaButti K."/>
            <person name="Pangilinan J."/>
            <person name="Lipzen A."/>
            <person name="Riley R."/>
            <person name="Andreopoulos W."/>
            <person name="He G."/>
            <person name="Johnson J."/>
            <person name="Barry K.W."/>
            <person name="Grigoriev I.V."/>
            <person name="Nagy L."/>
            <person name="Hibbett D."/>
            <person name="Henrissat B."/>
            <person name="Matheny P.B."/>
            <person name="Labbe J."/>
            <person name="Martin A.F."/>
        </authorList>
    </citation>
    <scope>NUCLEOTIDE SEQUENCE</scope>
    <source>
        <strain evidence="1">BPL698</strain>
    </source>
</reference>
<dbReference type="EMBL" id="JAGFNK010000176">
    <property type="protein sequence ID" value="KAI9461525.1"/>
    <property type="molecule type" value="Genomic_DNA"/>
</dbReference>